<dbReference type="InterPro" id="IPR050091">
    <property type="entry name" value="PKS_NRPS_Biosynth_Enz"/>
</dbReference>
<dbReference type="Gene3D" id="3.40.47.10">
    <property type="match status" value="2"/>
</dbReference>
<dbReference type="PROSITE" id="PS00606">
    <property type="entry name" value="KS3_1"/>
    <property type="match status" value="2"/>
</dbReference>
<protein>
    <submittedName>
        <fullName evidence="10">Polyketide synthase</fullName>
    </submittedName>
</protein>
<dbReference type="InterPro" id="IPR032821">
    <property type="entry name" value="PKS_assoc"/>
</dbReference>
<dbReference type="InterPro" id="IPR016036">
    <property type="entry name" value="Malonyl_transacylase_ACP-bd"/>
</dbReference>
<dbReference type="Pfam" id="PF08240">
    <property type="entry name" value="ADH_N"/>
    <property type="match status" value="1"/>
</dbReference>
<feature type="domain" description="PKS/mFAS DH" evidence="9">
    <location>
        <begin position="2193"/>
        <end position="2515"/>
    </location>
</feature>
<dbReference type="InterPro" id="IPR014031">
    <property type="entry name" value="Ketoacyl_synth_C"/>
</dbReference>
<dbReference type="SMART" id="SM00823">
    <property type="entry name" value="PKS_PP"/>
    <property type="match status" value="1"/>
</dbReference>
<keyword evidence="2" id="KW-0597">Phosphoprotein</keyword>
<evidence type="ECO:0000259" key="7">
    <source>
        <dbReference type="PROSITE" id="PS50075"/>
    </source>
</evidence>
<evidence type="ECO:0000259" key="8">
    <source>
        <dbReference type="PROSITE" id="PS52004"/>
    </source>
</evidence>
<dbReference type="Pfam" id="PF21089">
    <property type="entry name" value="PKS_DH_N"/>
    <property type="match status" value="1"/>
</dbReference>
<dbReference type="InterPro" id="IPR049551">
    <property type="entry name" value="PKS_DH_C"/>
</dbReference>
<dbReference type="InterPro" id="IPR013154">
    <property type="entry name" value="ADH-like_N"/>
</dbReference>
<gene>
    <name evidence="10" type="ORF">CT0861_11751</name>
</gene>
<evidence type="ECO:0000313" key="11">
    <source>
        <dbReference type="Proteomes" id="UP000076552"/>
    </source>
</evidence>
<comment type="caution">
    <text evidence="10">The sequence shown here is derived from an EMBL/GenBank/DDBJ whole genome shotgun (WGS) entry which is preliminary data.</text>
</comment>
<dbReference type="GO" id="GO:0004315">
    <property type="term" value="F:3-oxoacyl-[acyl-carrier-protein] synthase activity"/>
    <property type="evidence" value="ECO:0007669"/>
    <property type="project" value="InterPro"/>
</dbReference>
<dbReference type="InterPro" id="IPR011032">
    <property type="entry name" value="GroES-like_sf"/>
</dbReference>
<feature type="region of interest" description="N-terminal hotdog fold" evidence="6">
    <location>
        <begin position="2193"/>
        <end position="2327"/>
    </location>
</feature>
<dbReference type="SMART" id="SM00829">
    <property type="entry name" value="PKS_ER"/>
    <property type="match status" value="1"/>
</dbReference>
<dbReference type="SUPFAM" id="SSF47336">
    <property type="entry name" value="ACP-like"/>
    <property type="match status" value="1"/>
</dbReference>
<keyword evidence="1" id="KW-0596">Phosphopantetheine</keyword>
<dbReference type="PANTHER" id="PTHR43775">
    <property type="entry name" value="FATTY ACID SYNTHASE"/>
    <property type="match status" value="1"/>
</dbReference>
<dbReference type="InterPro" id="IPR016039">
    <property type="entry name" value="Thiolase-like"/>
</dbReference>
<evidence type="ECO:0000256" key="5">
    <source>
        <dbReference type="ARBA" id="ARBA00023268"/>
    </source>
</evidence>
<dbReference type="InterPro" id="IPR020841">
    <property type="entry name" value="PKS_Beta-ketoAc_synthase_dom"/>
</dbReference>
<dbReference type="Pfam" id="PF08659">
    <property type="entry name" value="KR"/>
    <property type="match status" value="1"/>
</dbReference>
<evidence type="ECO:0000313" key="10">
    <source>
        <dbReference type="EMBL" id="KZL73972.1"/>
    </source>
</evidence>
<dbReference type="Gene3D" id="3.30.70.3290">
    <property type="match status" value="1"/>
</dbReference>
<keyword evidence="3" id="KW-0808">Transferase</keyword>
<dbReference type="InterPro" id="IPR036736">
    <property type="entry name" value="ACP-like_sf"/>
</dbReference>
<dbReference type="InterPro" id="IPR018201">
    <property type="entry name" value="Ketoacyl_synth_AS"/>
</dbReference>
<dbReference type="SUPFAM" id="SSF52151">
    <property type="entry name" value="FabD/lysophospholipase-like"/>
    <property type="match status" value="2"/>
</dbReference>
<dbReference type="Pfam" id="PF02801">
    <property type="entry name" value="Ketoacyl-synt_C"/>
    <property type="match status" value="2"/>
</dbReference>
<dbReference type="PROSITE" id="PS52004">
    <property type="entry name" value="KS3_2"/>
    <property type="match status" value="2"/>
</dbReference>
<accession>A0A166UYU9</accession>
<dbReference type="Pfam" id="PF22621">
    <property type="entry name" value="CurL-like_PKS_C"/>
    <property type="match status" value="1"/>
</dbReference>
<dbReference type="CDD" id="cd05195">
    <property type="entry name" value="enoyl_red"/>
    <property type="match status" value="1"/>
</dbReference>
<dbReference type="InterPro" id="IPR020843">
    <property type="entry name" value="ER"/>
</dbReference>
<dbReference type="SMART" id="SM00825">
    <property type="entry name" value="PKS_KS"/>
    <property type="match status" value="2"/>
</dbReference>
<dbReference type="PROSITE" id="PS50075">
    <property type="entry name" value="CARRIER"/>
    <property type="match status" value="1"/>
</dbReference>
<dbReference type="Gene3D" id="3.40.50.720">
    <property type="entry name" value="NAD(P)-binding Rossmann-like Domain"/>
    <property type="match status" value="1"/>
</dbReference>
<dbReference type="SUPFAM" id="SSF53901">
    <property type="entry name" value="Thiolase-like"/>
    <property type="match status" value="2"/>
</dbReference>
<dbReference type="SMART" id="SM00826">
    <property type="entry name" value="PKS_DH"/>
    <property type="match status" value="1"/>
</dbReference>
<dbReference type="PROSITE" id="PS52019">
    <property type="entry name" value="PKS_MFAS_DH"/>
    <property type="match status" value="1"/>
</dbReference>
<feature type="active site" description="Proton donor; for dehydratase activity" evidence="6">
    <location>
        <position position="2426"/>
    </location>
</feature>
<dbReference type="GO" id="GO:0044550">
    <property type="term" value="P:secondary metabolite biosynthetic process"/>
    <property type="evidence" value="ECO:0007669"/>
    <property type="project" value="TreeGrafter"/>
</dbReference>
<feature type="region of interest" description="C-terminal hotdog fold" evidence="6">
    <location>
        <begin position="2353"/>
        <end position="2515"/>
    </location>
</feature>
<dbReference type="PANTHER" id="PTHR43775:SF29">
    <property type="entry name" value="ASPERFURANONE POLYKETIDE SYNTHASE AFOG-RELATED"/>
    <property type="match status" value="1"/>
</dbReference>
<dbReference type="Pfam" id="PF14765">
    <property type="entry name" value="PS-DH"/>
    <property type="match status" value="1"/>
</dbReference>
<feature type="domain" description="Ketosynthase family 3 (KS3)" evidence="8">
    <location>
        <begin position="396"/>
        <end position="828"/>
    </location>
</feature>
<dbReference type="InterPro" id="IPR016035">
    <property type="entry name" value="Acyl_Trfase/lysoPLipase"/>
</dbReference>
<dbReference type="Gene3D" id="3.40.366.10">
    <property type="entry name" value="Malonyl-Coenzyme A Acyl Carrier Protein, domain 2"/>
    <property type="match status" value="3"/>
</dbReference>
<dbReference type="InterPro" id="IPR049900">
    <property type="entry name" value="PKS_mFAS_DH"/>
</dbReference>
<dbReference type="InterPro" id="IPR057326">
    <property type="entry name" value="KR_dom"/>
</dbReference>
<dbReference type="EMBL" id="LFIV01000038">
    <property type="protein sequence ID" value="KZL73972.1"/>
    <property type="molecule type" value="Genomic_DNA"/>
</dbReference>
<dbReference type="Pfam" id="PF16073">
    <property type="entry name" value="SAT"/>
    <property type="match status" value="1"/>
</dbReference>
<dbReference type="GO" id="GO:0006633">
    <property type="term" value="P:fatty acid biosynthetic process"/>
    <property type="evidence" value="ECO:0007669"/>
    <property type="project" value="InterPro"/>
</dbReference>
<evidence type="ECO:0000256" key="3">
    <source>
        <dbReference type="ARBA" id="ARBA00022679"/>
    </source>
</evidence>
<evidence type="ECO:0000256" key="1">
    <source>
        <dbReference type="ARBA" id="ARBA00022450"/>
    </source>
</evidence>
<keyword evidence="11" id="KW-1185">Reference proteome</keyword>
<dbReference type="Pfam" id="PF16197">
    <property type="entry name" value="KAsynt_C_assoc"/>
    <property type="match status" value="1"/>
</dbReference>
<dbReference type="Pfam" id="PF23297">
    <property type="entry name" value="ACP_SdgA_C"/>
    <property type="match status" value="1"/>
</dbReference>
<organism evidence="10 11">
    <name type="scientific">Colletotrichum tofieldiae</name>
    <dbReference type="NCBI Taxonomy" id="708197"/>
    <lineage>
        <taxon>Eukaryota</taxon>
        <taxon>Fungi</taxon>
        <taxon>Dikarya</taxon>
        <taxon>Ascomycota</taxon>
        <taxon>Pezizomycotina</taxon>
        <taxon>Sordariomycetes</taxon>
        <taxon>Hypocreomycetidae</taxon>
        <taxon>Glomerellales</taxon>
        <taxon>Glomerellaceae</taxon>
        <taxon>Colletotrichum</taxon>
        <taxon>Colletotrichum spaethianum species complex</taxon>
    </lineage>
</organism>
<sequence length="3721" mass="401674">MARPSNHILFFGDHMSDNVSMIRNLVRISKQSPAVQRLLDEAADTLRLEFSRLSRLDHGWNQTFDSLIELAEANANSESNGGQNGVLTCALCCISRLGQLVAQAERDVSILGTTSPSQPPVEVVGLCMGLLPATVALAASDTSHIFSLAKETIKVTIRMAYKIWHRMRLIDASGGSWSLTFLRVTTEEASKIINLFHDQCQIPMVRRVAVGVTSKGFVTLFGPPSTLARLQAWPGAEQFRDATQVQTEAGGCVHTPYLPRLDADEILSDFSREFLEWPLDPVNKSRMASPDSFQHYNHQTLGGLLAAVMEDISHNVLRLDGTLEKCAARLKADNRTDNVRLVVMGQNGHVPLMTSALKNVGISHEVVITTPSTSSTSQTASNDETNNELLSNRGQSGLIAIIGMSGRFPDNDTVQGFWEDLLDGKTHIREVPPDRFDVKSWYDPTLATKNSTTATKGAWLANPGLFDHRLFNISPREAAQIDPIHRYLLTCSYEALQHAGYNPGASLSMDGPNVSTFFGQLGEDWHDIIHEQGADIYYVPGIARTFAPSRVNYHYKFGGGSYAVDSACASSITTIVLACQALASRACDMALAGGGSMMYTPVPFSGLSRSGMISSTDGCRTFHDDADGYARGEGVGVVVLKRLEDALSDNDNILGVIRGSARTFSTTTTSITHPSHESQERVYKRVLAQSSLDASEIAYVEMHGTGTQAGDYEEMTSVINVLAPSGSRSKSNPLTVGTVKAAVGHGEAAAGVTALIKLLLMMRDKVIPGQPGWPFKVNHRFPPLDPLNVRIATTHFPLKPSPKGDKKIKVMLNSFDASGGESCLAIEEAPRQHNHGQERATDPRTAHVVALSGRTTASLAGNRRRLLEWLEMHPNVNLADVAYTTTARRMHEPLRVAYVAKSVVELVQQLQEADARDDDPKAKPKPAGRVFLFTGQGSQYPAMGSVLFNTNKTFREKLLEYQQMATHMGLPRFLEAITDPEYLDVATTGQVQMAIVALEIGVAETLAHYGVKPTAVLGHSLGEYAALCVAGVFSITDALYLVGQRAMLMEKHLIPKTYAMLATSNTAEQLETEYTSLGLLSCNIACKNAAAVTVASGTVEDIEKLEVHLKAKGTRTKVLRVPFGFHSPQVDPILDEFAELASGVVFRAPSVPVVSSYLGRVVAAGDQTVFNPQYLAKQCRGTVNFVDAVRAAEAAEKPSINKTLWIETGPEPVLLGLVRWTLPNLPSENLVGAVKASPSEDNWATLSGAYLVGSRAMAGARRSSGTQYAAVNGDSFWSATKKRNTSITKSGHFIKQDISRFDASFFGISSAEASAMDPQHRLMTEVAYEAVESAGLPLEKLQGSKTGVWMGHFTSDYKEMLYRDPDGAPPYAATGLQKTSLANRISWLWDLRGPSFTLDTACSSSLVALHLACQSLRTGECDMAIVGGSNLMLGPDVFIFFGGQGFLSPDGKSKSFDISADGYGRGEGFAAVVLKRADDAILDGDPVRAVIRGTACNQDGHTKGFTLPSSEAQTSLIKEVYALAGLDFQRTGYVEAHGTGTQAGDTEETLALSQTLSASHSAANKLLVGSVKSNIGHLEAAAGLAAVIKSVLVLEHGMIPPNIHLKTPNPKIPFDDWNLKVPTTLTPFPTGKVKDGLRRISVNSFGYGGTNAHAILDDAASYLTTRAVADGLHFTKLVGGRHELPGRRNTPKSVVGELASPKRLFPITSQDRNGLARAKKALSLYLKSSGFESWSDEKQANFLQDVAFTLSKKRSLFQWKTYAIASSSSIQDLVQVLDKKDAAVAETLSSRTPRLGFVFTGQGAQWPAMGMELFKAYATFRTSVEAADAYLRDELGCEWSAIQELSETAKEKSKIAIAAYSQPLCTVLQVALVDLLKEWNIRPHSVTGHSSGEIAAAYCMGALSRESAWKAAFFRGTLATALKETAPDIQGAMMALGLGPDAAAAMILRAKADGQVSVACINSPSSVTISGDVDGVDKVLAKSEEEGVFGRKLQVDTAYHSHHMQMVSQDYMESIYDLEVEPTASKSTVRMHTSVTGSAVETPEDLGPAHWVKNLVSSVQFAAAIQDLVRPLATESSKRRRENAVDILLEIGPHSALQGPSLQSLKAIGVSNIPYFSVLSRNQNGVDTALGLAGTLFSHGYPVNLAFNYQNIISGRTPRTLVHLPSYQWNHTQKYWAESRVAREFRLRDYGARSLIGAPCPVKSTQEHLWRGFLRLDEQPWVRDHKINGSILYPGAGFLAMAVEGARQLAFQQDLNKQRPIAGFRLRDVQLVAAMLVSSEKGEVEHTLALQPQSEDGWYRFTVASSVDGQPLTRNCTGLVLVEYEDTQAADSGMPLEEQEIVDSFRAAVSSCDNPVDASQFYKKLEGIGFQYGPCFANVTALSSCTNTAVGCIAVPDVGFTASDTEVGPKDLYHNRPHIVHPTFLDAVFHLGFAALMGNGKDMTSAMVPTQIDEIFLSTNLPVASGTHLKGFCRAKKAGLKTFKAEMAIMDEQESKLGLTIKGFYCSQVEGSPSKASGSAGTAVTKKYASQMVWRPHLGLLSSHDLKQWIQRKTKSVDEVVAEYIKLLHHINPSMSVLEFTPAEMPKLLIASLVSLGMEAVLNTAHYTVYSMNNAAADEVKTLLLQSLPVGFSDLVNVAVLDFFSSSSAATFDSTVSRAADLIMASNLSKIETGNVKSALETSMSRLTAKGRLLLIEDDAENAFKVIETAKQLGLTVEAKLEAVTGVVLVFSTSDEASRQQSNSEITIGKPVTVLVPPNASETATSFFDTLSTGLVSAGFFPSLVTWDPAEALALQGKTIISMIELEAPFWQDLVTAPDSSGESAFTAARDFVLSAEHVFWVTGFNDPAAEMVSGIARVVRNEVPGLSFRTLNVYDSLSAYAAQLVAQTFAGFELKSLDDTEFKLEDGVVQVNRLVVDGVINDEMDKLVNAGTAAAKRPTGKIALGSVDATSSLRLAIEVAGDLDSLHFIEQQAPTEHGAGLELAEDEVEISIKASRVSQIDLATVKGQTRSDPSALGMEASGVVTRIGSKDGTRKFNQGDRVMVMAPGAHGTLLRTKADYVGILPDDMSFEEAASIPIALATAWYALVHLARLNSSKDSLIPKTLLIHDALSTVGQQALHLAKHLGLVVIATVDSYSQADILANSYGVEPSNIVTISSTNVFSLAKVIKKLTPRGRGVDVAIDCSDTLAGERLRQTVDSLASFGHFIRCVVGGFATATLAGIPASNLSANTTISTVDIPSLIQSRPDLLTEILLSAFRFLHEGKNQFLGPVRCFSAGSVGAAFRQVESNPQETTILTYSANDIVPAKVVVRPLDPSTSSSLRVTLDSEAIYVLCGGLGGLGRSLSTLLINQLGARKLLFLSRSGAAAPSARQLLADLETSAAQPRVAAYSCDVSDRISLERAIARAEIELEGKVKGVIQCAMVLRDVLWSNMSYNQWVESTLPKVQGTSNLSAVLPDVDFFVSLSSFAGVFGNRGQANYAAGNCYQDALARYRRRTLGLKAGFTIDVPIMRGIGVLAETGMLDSLRDWEIPYGIGEAEFHHIMQLAIRREMNLEPDQSSYQMILGIATGASAREAGIPTPFYLKDESKFSIMDRTDLRYLKGFSEDSVAPSDQAGEQQESIQMVLARVTDLDEASEAITQALVSRVAKMQQVALEEIDPSRFLHSYGVDSLVAIEIVNWALKEIKSKINVFDVMAGIPITALAENIARKSDLIPKEVRED</sequence>
<dbReference type="InterPro" id="IPR020807">
    <property type="entry name" value="PKS_DH"/>
</dbReference>
<dbReference type="Pfam" id="PF00109">
    <property type="entry name" value="ketoacyl-synt"/>
    <property type="match status" value="2"/>
</dbReference>
<keyword evidence="5" id="KW-0511">Multifunctional enzyme</keyword>
<dbReference type="InterPro" id="IPR014030">
    <property type="entry name" value="Ketoacyl_synth_N"/>
</dbReference>
<dbReference type="InterPro" id="IPR049552">
    <property type="entry name" value="PKS_DH_N"/>
</dbReference>
<name>A0A166UYU9_9PEZI</name>
<dbReference type="InterPro" id="IPR036291">
    <property type="entry name" value="NAD(P)-bd_dom_sf"/>
</dbReference>
<dbReference type="Gene3D" id="3.10.129.110">
    <property type="entry name" value="Polyketide synthase dehydratase"/>
    <property type="match status" value="1"/>
</dbReference>
<reference evidence="10 11" key="1">
    <citation type="submission" date="2015-06" db="EMBL/GenBank/DDBJ databases">
        <title>Survival trade-offs in plant roots during colonization by closely related pathogenic and mutualistic fungi.</title>
        <authorList>
            <person name="Hacquard S."/>
            <person name="Kracher B."/>
            <person name="Hiruma K."/>
            <person name="Weinman A."/>
            <person name="Muench P."/>
            <person name="Garrido Oter R."/>
            <person name="Ver Loren van Themaat E."/>
            <person name="Dallerey J.-F."/>
            <person name="Damm U."/>
            <person name="Henrissat B."/>
            <person name="Lespinet O."/>
            <person name="Thon M."/>
            <person name="Kemen E."/>
            <person name="McHardy A.C."/>
            <person name="Schulze-Lefert P."/>
            <person name="O'Connell R.J."/>
        </authorList>
    </citation>
    <scope>NUCLEOTIDE SEQUENCE [LARGE SCALE GENOMIC DNA]</scope>
    <source>
        <strain evidence="10 11">0861</strain>
    </source>
</reference>
<dbReference type="SMART" id="SM00822">
    <property type="entry name" value="PKS_KR"/>
    <property type="match status" value="1"/>
</dbReference>
<evidence type="ECO:0000256" key="2">
    <source>
        <dbReference type="ARBA" id="ARBA00022553"/>
    </source>
</evidence>
<dbReference type="STRING" id="708197.A0A166UYU9"/>
<dbReference type="InterPro" id="IPR014043">
    <property type="entry name" value="Acyl_transferase_dom"/>
</dbReference>
<dbReference type="SMART" id="SM00827">
    <property type="entry name" value="PKS_AT"/>
    <property type="match status" value="2"/>
</dbReference>
<dbReference type="CDD" id="cd00833">
    <property type="entry name" value="PKS"/>
    <property type="match status" value="2"/>
</dbReference>
<dbReference type="Pfam" id="PF00698">
    <property type="entry name" value="Acyl_transf_1"/>
    <property type="match status" value="2"/>
</dbReference>
<dbReference type="Gene3D" id="3.90.180.10">
    <property type="entry name" value="Medium-chain alcohol dehydrogenases, catalytic domain"/>
    <property type="match status" value="1"/>
</dbReference>
<dbReference type="Gene3D" id="1.10.1200.10">
    <property type="entry name" value="ACP-like"/>
    <property type="match status" value="1"/>
</dbReference>
<feature type="active site" description="Proton acceptor; for dehydratase activity" evidence="6">
    <location>
        <position position="2225"/>
    </location>
</feature>
<dbReference type="SUPFAM" id="SSF55048">
    <property type="entry name" value="Probable ACP-binding domain of malonyl-CoA ACP transacylase"/>
    <property type="match status" value="1"/>
</dbReference>
<dbReference type="InterPro" id="IPR009081">
    <property type="entry name" value="PP-bd_ACP"/>
</dbReference>
<dbReference type="GO" id="GO:0031177">
    <property type="term" value="F:phosphopantetheine binding"/>
    <property type="evidence" value="ECO:0007669"/>
    <property type="project" value="InterPro"/>
</dbReference>
<dbReference type="GO" id="GO:0004312">
    <property type="term" value="F:fatty acid synthase activity"/>
    <property type="evidence" value="ECO:0007669"/>
    <property type="project" value="TreeGrafter"/>
</dbReference>
<dbReference type="Gene3D" id="3.30.70.250">
    <property type="entry name" value="Malonyl-CoA ACP transacylase, ACP-binding"/>
    <property type="match status" value="1"/>
</dbReference>
<dbReference type="InterPro" id="IPR032088">
    <property type="entry name" value="SAT"/>
</dbReference>
<proteinExistence type="predicted"/>
<dbReference type="SUPFAM" id="SSF50129">
    <property type="entry name" value="GroES-like"/>
    <property type="match status" value="1"/>
</dbReference>
<dbReference type="Proteomes" id="UP000076552">
    <property type="component" value="Unassembled WGS sequence"/>
</dbReference>
<feature type="domain" description="Carrier" evidence="7">
    <location>
        <begin position="3634"/>
        <end position="3711"/>
    </location>
</feature>
<evidence type="ECO:0000256" key="6">
    <source>
        <dbReference type="PROSITE-ProRule" id="PRU01363"/>
    </source>
</evidence>
<dbReference type="PROSITE" id="PS00012">
    <property type="entry name" value="PHOSPHOPANTETHEINE"/>
    <property type="match status" value="1"/>
</dbReference>
<evidence type="ECO:0000259" key="9">
    <source>
        <dbReference type="PROSITE" id="PS52019"/>
    </source>
</evidence>
<dbReference type="InterPro" id="IPR013968">
    <property type="entry name" value="PKS_KR"/>
</dbReference>
<dbReference type="SUPFAM" id="SSF51735">
    <property type="entry name" value="NAD(P)-binding Rossmann-fold domains"/>
    <property type="match status" value="2"/>
</dbReference>
<keyword evidence="4" id="KW-0560">Oxidoreductase</keyword>
<dbReference type="InterPro" id="IPR042104">
    <property type="entry name" value="PKS_dehydratase_sf"/>
</dbReference>
<dbReference type="InterPro" id="IPR006162">
    <property type="entry name" value="Ppantetheine_attach_site"/>
</dbReference>
<dbReference type="GO" id="GO:0016491">
    <property type="term" value="F:oxidoreductase activity"/>
    <property type="evidence" value="ECO:0007669"/>
    <property type="project" value="UniProtKB-KW"/>
</dbReference>
<evidence type="ECO:0000256" key="4">
    <source>
        <dbReference type="ARBA" id="ARBA00023002"/>
    </source>
</evidence>
<dbReference type="InterPro" id="IPR020806">
    <property type="entry name" value="PKS_PP-bd"/>
</dbReference>
<dbReference type="InterPro" id="IPR001227">
    <property type="entry name" value="Ac_transferase_dom_sf"/>
</dbReference>
<feature type="domain" description="Ketosynthase family 3 (KS3)" evidence="8">
    <location>
        <begin position="1210"/>
        <end position="1658"/>
    </location>
</feature>